<dbReference type="EMBL" id="JAQSJE010000008">
    <property type="protein sequence ID" value="MDD0824462.1"/>
    <property type="molecule type" value="Genomic_DNA"/>
</dbReference>
<gene>
    <name evidence="1" type="ORF">PTQ27_08300</name>
</gene>
<dbReference type="Proteomes" id="UP001221909">
    <property type="component" value="Unassembled WGS sequence"/>
</dbReference>
<accession>A0ABT5MR36</accession>
<evidence type="ECO:0000313" key="2">
    <source>
        <dbReference type="Proteomes" id="UP001221909"/>
    </source>
</evidence>
<protein>
    <submittedName>
        <fullName evidence="1">BrnA antitoxin family protein</fullName>
    </submittedName>
</protein>
<dbReference type="RefSeq" id="WP_273748104.1">
    <property type="nucleotide sequence ID" value="NZ_JAQSJE010000008.1"/>
</dbReference>
<keyword evidence="2" id="KW-1185">Reference proteome</keyword>
<dbReference type="InterPro" id="IPR025528">
    <property type="entry name" value="BrnA_antitoxin"/>
</dbReference>
<sequence>MSKTKHSLVENENPEWTQKDIDNALRLEEMPSQLQSLVLESKAKKRGRPISNDKKVSVTIRYSASVIEAFKATGKGWQTRMNQVLEDYISQH</sequence>
<organism evidence="1 2">
    <name type="scientific">Mannheimia cairinae</name>
    <dbReference type="NCBI Taxonomy" id="3025936"/>
    <lineage>
        <taxon>Bacteria</taxon>
        <taxon>Pseudomonadati</taxon>
        <taxon>Pseudomonadota</taxon>
        <taxon>Gammaproteobacteria</taxon>
        <taxon>Pasteurellales</taxon>
        <taxon>Pasteurellaceae</taxon>
        <taxon>Mannheimia</taxon>
    </lineage>
</organism>
<evidence type="ECO:0000313" key="1">
    <source>
        <dbReference type="EMBL" id="MDD0824462.1"/>
    </source>
</evidence>
<proteinExistence type="predicted"/>
<name>A0ABT5MR36_9PAST</name>
<reference evidence="1 2" key="1">
    <citation type="submission" date="2023-02" db="EMBL/GenBank/DDBJ databases">
        <title>Mannheimia cairiniae sp. nov., a novel species of Mannheimia obtained from moscovy ducks (Cairina moschata) and reclassification of Mannheimia ovis as heterotypic synonym of Mannheimia pernigra.</title>
        <authorList>
            <person name="Christensen H."/>
        </authorList>
    </citation>
    <scope>NUCLEOTIDE SEQUENCE [LARGE SCALE GENOMIC DNA]</scope>
    <source>
        <strain evidence="1 2">AT1</strain>
    </source>
</reference>
<comment type="caution">
    <text evidence="1">The sequence shown here is derived from an EMBL/GenBank/DDBJ whole genome shotgun (WGS) entry which is preliminary data.</text>
</comment>
<dbReference type="Pfam" id="PF14384">
    <property type="entry name" value="BrnA_antitoxin"/>
    <property type="match status" value="1"/>
</dbReference>